<feature type="transmembrane region" description="Helical" evidence="1">
    <location>
        <begin position="74"/>
        <end position="96"/>
    </location>
</feature>
<evidence type="ECO:0000313" key="2">
    <source>
        <dbReference type="EMBL" id="QEC61637.1"/>
    </source>
</evidence>
<evidence type="ECO:0000313" key="3">
    <source>
        <dbReference type="Proteomes" id="UP000321479"/>
    </source>
</evidence>
<proteinExistence type="predicted"/>
<keyword evidence="1" id="KW-0472">Membrane</keyword>
<dbReference type="OrthoDB" id="796718at2"/>
<accession>A0A5B8URC7</accession>
<dbReference type="KEGG" id="mgin:FRZ54_03235"/>
<sequence>MKNAIVPGLIIGLLSGVWLFIMHAMGLTFSNDTVNPIEFVSVLIPIIGLYYGVKVYCYKELEGQMNFFEGLVHCFKILIVAGIFVVFIGIIYINYIDFGAVNWKDFSGRIFAALLIGVLSSLAVSLLVMTKGKKVD</sequence>
<dbReference type="RefSeq" id="WP_147030214.1">
    <property type="nucleotide sequence ID" value="NZ_CP042436.1"/>
</dbReference>
<feature type="transmembrane region" description="Helical" evidence="1">
    <location>
        <begin position="37"/>
        <end position="53"/>
    </location>
</feature>
<feature type="transmembrane region" description="Helical" evidence="1">
    <location>
        <begin position="5"/>
        <end position="25"/>
    </location>
</feature>
<dbReference type="InterPro" id="IPR025250">
    <property type="entry name" value="DUF4199"/>
</dbReference>
<feature type="transmembrane region" description="Helical" evidence="1">
    <location>
        <begin position="108"/>
        <end position="129"/>
    </location>
</feature>
<keyword evidence="1" id="KW-1133">Transmembrane helix</keyword>
<keyword evidence="3" id="KW-1185">Reference proteome</keyword>
<protein>
    <submittedName>
        <fullName evidence="2">DUF4199 domain-containing protein</fullName>
    </submittedName>
</protein>
<dbReference type="EMBL" id="CP042436">
    <property type="protein sequence ID" value="QEC61637.1"/>
    <property type="molecule type" value="Genomic_DNA"/>
</dbReference>
<organism evidence="2 3">
    <name type="scientific">Mucilaginibacter ginsenosidivorans</name>
    <dbReference type="NCBI Taxonomy" id="398053"/>
    <lineage>
        <taxon>Bacteria</taxon>
        <taxon>Pseudomonadati</taxon>
        <taxon>Bacteroidota</taxon>
        <taxon>Sphingobacteriia</taxon>
        <taxon>Sphingobacteriales</taxon>
        <taxon>Sphingobacteriaceae</taxon>
        <taxon>Mucilaginibacter</taxon>
    </lineage>
</organism>
<gene>
    <name evidence="2" type="ORF">FRZ54_03235</name>
</gene>
<dbReference type="AlphaFoldDB" id="A0A5B8URC7"/>
<evidence type="ECO:0000256" key="1">
    <source>
        <dbReference type="SAM" id="Phobius"/>
    </source>
</evidence>
<keyword evidence="1" id="KW-0812">Transmembrane</keyword>
<dbReference type="Proteomes" id="UP000321479">
    <property type="component" value="Chromosome"/>
</dbReference>
<reference evidence="2 3" key="1">
    <citation type="journal article" date="2017" name="Curr. Microbiol.">
        <title>Mucilaginibacter ginsenosidivorans sp. nov., Isolated from Soil of Ginseng Field.</title>
        <authorList>
            <person name="Kim M.M."/>
            <person name="Siddiqi M.Z."/>
            <person name="Im W.T."/>
        </authorList>
    </citation>
    <scope>NUCLEOTIDE SEQUENCE [LARGE SCALE GENOMIC DNA]</scope>
    <source>
        <strain evidence="2 3">Gsoil 3017</strain>
    </source>
</reference>
<name>A0A5B8URC7_9SPHI</name>
<dbReference type="Pfam" id="PF13858">
    <property type="entry name" value="DUF4199"/>
    <property type="match status" value="1"/>
</dbReference>